<evidence type="ECO:0000256" key="1">
    <source>
        <dbReference type="SAM" id="Phobius"/>
    </source>
</evidence>
<gene>
    <name evidence="2" type="ORF">Bealeia1_00792</name>
</gene>
<sequence length="135" mass="15151">MEFDSKKWLETLSGVGAVILSLLTCAACPLCIPVYTGALGLLGFEICRDDVFLFPFIGALFLITLGLMAYHSFRHKKAYLPLGVAIVVSILAAVCLWYDWDYQLYASLGLFSLSLFWHKRALRQCGHEGDHDHQH</sequence>
<proteinExistence type="predicted"/>
<keyword evidence="1" id="KW-0472">Membrane</keyword>
<evidence type="ECO:0000313" key="3">
    <source>
        <dbReference type="Proteomes" id="UP001330434"/>
    </source>
</evidence>
<dbReference type="RefSeq" id="WP_331255465.1">
    <property type="nucleotide sequence ID" value="NZ_CP133270.1"/>
</dbReference>
<evidence type="ECO:0000313" key="2">
    <source>
        <dbReference type="EMBL" id="WVX66613.1"/>
    </source>
</evidence>
<accession>A0ABZ2C4M3</accession>
<dbReference type="EMBL" id="CP133270">
    <property type="protein sequence ID" value="WVX66613.1"/>
    <property type="molecule type" value="Genomic_DNA"/>
</dbReference>
<keyword evidence="1" id="KW-0812">Transmembrane</keyword>
<feature type="transmembrane region" description="Helical" evidence="1">
    <location>
        <begin position="51"/>
        <end position="71"/>
    </location>
</feature>
<keyword evidence="1" id="KW-1133">Transmembrane helix</keyword>
<name>A0ABZ2C4M3_9PROT</name>
<keyword evidence="3" id="KW-1185">Reference proteome</keyword>
<reference evidence="2 3" key="1">
    <citation type="journal article" date="2024" name="Environ. Microbiol.">
        <title>Novel evolutionary insights on the interactions of the Holosporales (Alphaproteobacteria) with eukaryotic hosts from comparative genomics.</title>
        <authorList>
            <person name="Giovannini M."/>
            <person name="Petroni G."/>
            <person name="Castelli M."/>
        </authorList>
    </citation>
    <scope>NUCLEOTIDE SEQUENCE [LARGE SCALE GENOMIC DNA]</scope>
    <source>
        <strain evidence="2 3">US_Bl 15I1</strain>
    </source>
</reference>
<protein>
    <submittedName>
        <fullName evidence="2">MerC domain-containing protein</fullName>
    </submittedName>
</protein>
<organism evidence="2 3">
    <name type="scientific">Candidatus Bealeia paramacronuclearis</name>
    <dbReference type="NCBI Taxonomy" id="1921001"/>
    <lineage>
        <taxon>Bacteria</taxon>
        <taxon>Pseudomonadati</taxon>
        <taxon>Pseudomonadota</taxon>
        <taxon>Alphaproteobacteria</taxon>
        <taxon>Holosporales</taxon>
        <taxon>Holosporaceae</taxon>
        <taxon>Candidatus Bealeia</taxon>
    </lineage>
</organism>
<feature type="transmembrane region" description="Helical" evidence="1">
    <location>
        <begin position="78"/>
        <end position="96"/>
    </location>
</feature>
<dbReference type="Proteomes" id="UP001330434">
    <property type="component" value="Chromosome"/>
</dbReference>